<feature type="transmembrane region" description="Helical" evidence="6">
    <location>
        <begin position="174"/>
        <end position="193"/>
    </location>
</feature>
<feature type="transmembrane region" description="Helical" evidence="6">
    <location>
        <begin position="469"/>
        <end position="490"/>
    </location>
</feature>
<dbReference type="GO" id="GO:0022857">
    <property type="term" value="F:transmembrane transporter activity"/>
    <property type="evidence" value="ECO:0007669"/>
    <property type="project" value="InterPro"/>
</dbReference>
<feature type="transmembrane region" description="Helical" evidence="6">
    <location>
        <begin position="400"/>
        <end position="421"/>
    </location>
</feature>
<gene>
    <name evidence="8" type="ORF">LshimejAT787_0212470</name>
</gene>
<feature type="transmembrane region" description="Helical" evidence="6">
    <location>
        <begin position="496"/>
        <end position="517"/>
    </location>
</feature>
<keyword evidence="2 6" id="KW-0812">Transmembrane</keyword>
<dbReference type="OrthoDB" id="3066029at2759"/>
<comment type="subcellular location">
    <subcellularLocation>
        <location evidence="1">Membrane</location>
        <topology evidence="1">Multi-pass membrane protein</topology>
    </subcellularLocation>
</comment>
<comment type="caution">
    <text evidence="8">The sequence shown here is derived from an EMBL/GenBank/DDBJ whole genome shotgun (WGS) entry which is preliminary data.</text>
</comment>
<feature type="transmembrane region" description="Helical" evidence="6">
    <location>
        <begin position="199"/>
        <end position="220"/>
    </location>
</feature>
<accession>A0A9P3UJR0</accession>
<evidence type="ECO:0000256" key="3">
    <source>
        <dbReference type="ARBA" id="ARBA00022989"/>
    </source>
</evidence>
<proteinExistence type="predicted"/>
<evidence type="ECO:0000313" key="8">
    <source>
        <dbReference type="EMBL" id="GLB35682.1"/>
    </source>
</evidence>
<dbReference type="Gene3D" id="1.20.1720.10">
    <property type="entry name" value="Multidrug resistance protein D"/>
    <property type="match status" value="1"/>
</dbReference>
<feature type="transmembrane region" description="Helical" evidence="6">
    <location>
        <begin position="427"/>
        <end position="449"/>
    </location>
</feature>
<feature type="transmembrane region" description="Helical" evidence="6">
    <location>
        <begin position="355"/>
        <end position="379"/>
    </location>
</feature>
<dbReference type="InterPro" id="IPR011701">
    <property type="entry name" value="MFS"/>
</dbReference>
<dbReference type="InterPro" id="IPR020846">
    <property type="entry name" value="MFS_dom"/>
</dbReference>
<evidence type="ECO:0000256" key="4">
    <source>
        <dbReference type="ARBA" id="ARBA00023136"/>
    </source>
</evidence>
<dbReference type="InterPro" id="IPR036259">
    <property type="entry name" value="MFS_trans_sf"/>
</dbReference>
<evidence type="ECO:0000256" key="2">
    <source>
        <dbReference type="ARBA" id="ARBA00022692"/>
    </source>
</evidence>
<evidence type="ECO:0000259" key="7">
    <source>
        <dbReference type="PROSITE" id="PS50850"/>
    </source>
</evidence>
<organism evidence="8 9">
    <name type="scientific">Lyophyllum shimeji</name>
    <name type="common">Hon-shimeji</name>
    <name type="synonym">Tricholoma shimeji</name>
    <dbReference type="NCBI Taxonomy" id="47721"/>
    <lineage>
        <taxon>Eukaryota</taxon>
        <taxon>Fungi</taxon>
        <taxon>Dikarya</taxon>
        <taxon>Basidiomycota</taxon>
        <taxon>Agaricomycotina</taxon>
        <taxon>Agaricomycetes</taxon>
        <taxon>Agaricomycetidae</taxon>
        <taxon>Agaricales</taxon>
        <taxon>Tricholomatineae</taxon>
        <taxon>Lyophyllaceae</taxon>
        <taxon>Lyophyllum</taxon>
    </lineage>
</organism>
<feature type="transmembrane region" description="Helical" evidence="6">
    <location>
        <begin position="232"/>
        <end position="250"/>
    </location>
</feature>
<name>A0A9P3UJR0_LYOSH</name>
<keyword evidence="9" id="KW-1185">Reference proteome</keyword>
<dbReference type="PANTHER" id="PTHR23502:SF64">
    <property type="entry name" value="TRANSPORTER, PUTATIVE (AFU_ORTHOLOGUE AFUA_3G11760)-RELATED"/>
    <property type="match status" value="1"/>
</dbReference>
<sequence length="537" mass="57750">MAVWRNGNASDYDALTSLYRDQEIAGSTPVSVICEDRERSHYPQCNHYQHLTGRPCPRNLRMSRPSMSPEPEPPTEATPLLTAESDPALKFHHQLAYQRFSRRQKWAILVLVSWCGLIPLFVSGTFIPSIPQIAADLDTTAPIVNLAVSLSIFAASLGSLSAAAYSTFYGRRPIYLVSLPLLCIGSFGVARSQSVAELMVWRFVQAFGASPGMSVGAGAIGDIYRLEERGQAMGIFFAASLLGPALAPPIGGFAAEYASWRLMQSAMGAVGAIMFVCMLIFFPETSHPGMRGIDRLAPHTRRLRFVNPLQPLVLLRSPSLMAVSFGGYLVLLTDFVLLVPLAYTIGATYNITNPALIGACFLPAGIGNMIGAPLAGRISDHVVVQYRLLRGGAWYPEDRLRATLPGALVLVPVSILVAGFLTQWVPGIGGLVGVLVCLFFNGVGVDIVLSPSAAYAVDIMHERSAEAMAATVAFRALLLSLSVSAILPLIETIGVAATNGISAVLAWVGCLVLWCTIRYGEQMRKWVDVGYSTAEST</sequence>
<dbReference type="PROSITE" id="PS50850">
    <property type="entry name" value="MFS"/>
    <property type="match status" value="1"/>
</dbReference>
<evidence type="ECO:0000313" key="9">
    <source>
        <dbReference type="Proteomes" id="UP001063166"/>
    </source>
</evidence>
<keyword evidence="3 6" id="KW-1133">Transmembrane helix</keyword>
<keyword evidence="4 6" id="KW-0472">Membrane</keyword>
<dbReference type="Proteomes" id="UP001063166">
    <property type="component" value="Unassembled WGS sequence"/>
</dbReference>
<feature type="transmembrane region" description="Helical" evidence="6">
    <location>
        <begin position="142"/>
        <end position="162"/>
    </location>
</feature>
<feature type="transmembrane region" description="Helical" evidence="6">
    <location>
        <begin position="106"/>
        <end position="130"/>
    </location>
</feature>
<protein>
    <submittedName>
        <fullName evidence="8">MFS general substrate transporter</fullName>
    </submittedName>
</protein>
<dbReference type="Pfam" id="PF07690">
    <property type="entry name" value="MFS_1"/>
    <property type="match status" value="1"/>
</dbReference>
<evidence type="ECO:0000256" key="5">
    <source>
        <dbReference type="SAM" id="MobiDB-lite"/>
    </source>
</evidence>
<evidence type="ECO:0000256" key="6">
    <source>
        <dbReference type="SAM" id="Phobius"/>
    </source>
</evidence>
<dbReference type="AlphaFoldDB" id="A0A9P3UJR0"/>
<dbReference type="GO" id="GO:0005886">
    <property type="term" value="C:plasma membrane"/>
    <property type="evidence" value="ECO:0007669"/>
    <property type="project" value="TreeGrafter"/>
</dbReference>
<evidence type="ECO:0000256" key="1">
    <source>
        <dbReference type="ARBA" id="ARBA00004141"/>
    </source>
</evidence>
<feature type="transmembrane region" description="Helical" evidence="6">
    <location>
        <begin position="262"/>
        <end position="282"/>
    </location>
</feature>
<feature type="transmembrane region" description="Helical" evidence="6">
    <location>
        <begin position="320"/>
        <end position="343"/>
    </location>
</feature>
<feature type="domain" description="Major facilitator superfamily (MFS) profile" evidence="7">
    <location>
        <begin position="108"/>
        <end position="521"/>
    </location>
</feature>
<dbReference type="PANTHER" id="PTHR23502">
    <property type="entry name" value="MAJOR FACILITATOR SUPERFAMILY"/>
    <property type="match status" value="1"/>
</dbReference>
<dbReference type="SUPFAM" id="SSF103473">
    <property type="entry name" value="MFS general substrate transporter"/>
    <property type="match status" value="1"/>
</dbReference>
<dbReference type="EMBL" id="BRPK01000002">
    <property type="protein sequence ID" value="GLB35682.1"/>
    <property type="molecule type" value="Genomic_DNA"/>
</dbReference>
<reference evidence="8" key="1">
    <citation type="submission" date="2022-07" db="EMBL/GenBank/DDBJ databases">
        <title>The genome of Lyophyllum shimeji provides insight into the initial evolution of ectomycorrhizal fungal genome.</title>
        <authorList>
            <person name="Kobayashi Y."/>
            <person name="Shibata T."/>
            <person name="Hirakawa H."/>
            <person name="Shigenobu S."/>
            <person name="Nishiyama T."/>
            <person name="Yamada A."/>
            <person name="Hasebe M."/>
            <person name="Kawaguchi M."/>
        </authorList>
    </citation>
    <scope>NUCLEOTIDE SEQUENCE</scope>
    <source>
        <strain evidence="8">AT787</strain>
    </source>
</reference>
<feature type="region of interest" description="Disordered" evidence="5">
    <location>
        <begin position="56"/>
        <end position="79"/>
    </location>
</feature>